<evidence type="ECO:0000259" key="1">
    <source>
        <dbReference type="Pfam" id="PF01590"/>
    </source>
</evidence>
<sequence length="321" mass="34501">MLHGPSFLRPASALPAMDTVQTGLEASWQRCRHEYGLDPTTATLPDVLSGAELRQACLRMGRLLYFAGPEMERLHTALAPVGYTVMLSDMDGIVLTHQATSPLRRGCRRWHFWPGAVWDERHAGTNGIGTCLAERRSISVHRNQHWCSGLHGLAGIATPVYDASGRMAGALNASSFHPSPDGSLGILIASNLLQAAQQIEQACFMDRYRGHAIMLLGNAVGASVPRVALDRDRHVVGATHAARAQMGIPPLADVSLCLLDDTAIPAPTAPLREAQTMAIHTALASARGKVAVAARMLGVSRSTLHRRIRIIAEQEQAGARS</sequence>
<dbReference type="InterPro" id="IPR002197">
    <property type="entry name" value="HTH_Fis"/>
</dbReference>
<evidence type="ECO:0000259" key="2">
    <source>
        <dbReference type="Pfam" id="PF02954"/>
    </source>
</evidence>
<name>A0A0D6Q2T6_KOMEU</name>
<dbReference type="Pfam" id="PF02954">
    <property type="entry name" value="HTH_8"/>
    <property type="match status" value="1"/>
</dbReference>
<dbReference type="SUPFAM" id="SSF46689">
    <property type="entry name" value="Homeodomain-like"/>
    <property type="match status" value="1"/>
</dbReference>
<dbReference type="Gene3D" id="1.10.10.60">
    <property type="entry name" value="Homeodomain-like"/>
    <property type="match status" value="1"/>
</dbReference>
<dbReference type="GO" id="GO:0043565">
    <property type="term" value="F:sequence-specific DNA binding"/>
    <property type="evidence" value="ECO:0007669"/>
    <property type="project" value="InterPro"/>
</dbReference>
<gene>
    <name evidence="3" type="ORF">Geu3261_0298_002</name>
</gene>
<protein>
    <submittedName>
        <fullName evidence="3">Transcriptional regulator Fis</fullName>
    </submittedName>
</protein>
<dbReference type="EMBL" id="BANI01000251">
    <property type="protein sequence ID" value="GAN97872.1"/>
    <property type="molecule type" value="Genomic_DNA"/>
</dbReference>
<feature type="domain" description="GAF" evidence="1">
    <location>
        <begin position="72"/>
        <end position="180"/>
    </location>
</feature>
<dbReference type="RefSeq" id="WP_048852264.1">
    <property type="nucleotide sequence ID" value="NZ_BANI01000251.1"/>
</dbReference>
<feature type="domain" description="DNA binding HTH" evidence="2">
    <location>
        <begin position="271"/>
        <end position="309"/>
    </location>
</feature>
<accession>A0A0D6Q2T6</accession>
<dbReference type="InterPro" id="IPR003018">
    <property type="entry name" value="GAF"/>
</dbReference>
<comment type="caution">
    <text evidence="3">The sequence shown here is derived from an EMBL/GenBank/DDBJ whole genome shotgun (WGS) entry which is preliminary data.</text>
</comment>
<dbReference type="InterPro" id="IPR009057">
    <property type="entry name" value="Homeodomain-like_sf"/>
</dbReference>
<reference evidence="3 4" key="1">
    <citation type="submission" date="2012-11" db="EMBL/GenBank/DDBJ databases">
        <title>Whole genome sequence of Gluconacetobacter europaeus NBRC3261.</title>
        <authorList>
            <person name="Azuma Y."/>
            <person name="Higashiura N."/>
            <person name="Hirakawa H."/>
            <person name="Matsushita K."/>
        </authorList>
    </citation>
    <scope>NUCLEOTIDE SEQUENCE [LARGE SCALE GENOMIC DNA]</scope>
    <source>
        <strain evidence="3 4">NBRC 3261</strain>
    </source>
</reference>
<dbReference type="Pfam" id="PF01590">
    <property type="entry name" value="GAF"/>
    <property type="match status" value="1"/>
</dbReference>
<dbReference type="Proteomes" id="UP000032675">
    <property type="component" value="Unassembled WGS sequence"/>
</dbReference>
<dbReference type="AlphaFoldDB" id="A0A0D6Q2T6"/>
<dbReference type="Gene3D" id="3.30.450.40">
    <property type="match status" value="1"/>
</dbReference>
<proteinExistence type="predicted"/>
<dbReference type="SUPFAM" id="SSF55781">
    <property type="entry name" value="GAF domain-like"/>
    <property type="match status" value="1"/>
</dbReference>
<dbReference type="InterPro" id="IPR029016">
    <property type="entry name" value="GAF-like_dom_sf"/>
</dbReference>
<evidence type="ECO:0000313" key="4">
    <source>
        <dbReference type="Proteomes" id="UP000032675"/>
    </source>
</evidence>
<evidence type="ECO:0000313" key="3">
    <source>
        <dbReference type="EMBL" id="GAN97872.1"/>
    </source>
</evidence>
<dbReference type="PRINTS" id="PR01590">
    <property type="entry name" value="HTHFIS"/>
</dbReference>
<organism evidence="3 4">
    <name type="scientific">Komagataeibacter europaeus NBRC 3261</name>
    <dbReference type="NCBI Taxonomy" id="1234669"/>
    <lineage>
        <taxon>Bacteria</taxon>
        <taxon>Pseudomonadati</taxon>
        <taxon>Pseudomonadota</taxon>
        <taxon>Alphaproteobacteria</taxon>
        <taxon>Acetobacterales</taxon>
        <taxon>Acetobacteraceae</taxon>
        <taxon>Komagataeibacter</taxon>
    </lineage>
</organism>